<sequence>MPSATYEVFRQAILQQKQVVCDYDGHPRELCPVILGHTSGEERVFAYQVGGSGSKGLPPGGAWRCLTLARVGRAALRDGPWREGSSHMREQTCVTEVELDINIHVRGRRL</sequence>
<comment type="caution">
    <text evidence="1">The sequence shown here is derived from an EMBL/GenBank/DDBJ whole genome shotgun (WGS) entry which is preliminary data.</text>
</comment>
<reference evidence="1 2" key="1">
    <citation type="submission" date="2020-04" db="EMBL/GenBank/DDBJ databases">
        <title>Enterovirga sp. isolate from soil.</title>
        <authorList>
            <person name="Chea S."/>
            <person name="Kim D.-U."/>
        </authorList>
    </citation>
    <scope>NUCLEOTIDE SEQUENCE [LARGE SCALE GENOMIC DNA]</scope>
    <source>
        <strain evidence="1 2">DB1703</strain>
    </source>
</reference>
<gene>
    <name evidence="1" type="ORF">HJG44_08935</name>
</gene>
<evidence type="ECO:0000313" key="2">
    <source>
        <dbReference type="Proteomes" id="UP000564885"/>
    </source>
</evidence>
<evidence type="ECO:0008006" key="3">
    <source>
        <dbReference type="Google" id="ProtNLM"/>
    </source>
</evidence>
<name>A0A849I7X4_9HYPH</name>
<dbReference type="EMBL" id="JABEPP010000002">
    <property type="protein sequence ID" value="NNM72509.1"/>
    <property type="molecule type" value="Genomic_DNA"/>
</dbReference>
<evidence type="ECO:0000313" key="1">
    <source>
        <dbReference type="EMBL" id="NNM72509.1"/>
    </source>
</evidence>
<protein>
    <recommendedName>
        <fullName evidence="3">WYL domain-containing protein</fullName>
    </recommendedName>
</protein>
<organism evidence="1 2">
    <name type="scientific">Enterovirga aerilata</name>
    <dbReference type="NCBI Taxonomy" id="2730920"/>
    <lineage>
        <taxon>Bacteria</taxon>
        <taxon>Pseudomonadati</taxon>
        <taxon>Pseudomonadota</taxon>
        <taxon>Alphaproteobacteria</taxon>
        <taxon>Hyphomicrobiales</taxon>
        <taxon>Methylobacteriaceae</taxon>
        <taxon>Enterovirga</taxon>
    </lineage>
</organism>
<keyword evidence="2" id="KW-1185">Reference proteome</keyword>
<dbReference type="RefSeq" id="WP_171217973.1">
    <property type="nucleotide sequence ID" value="NZ_JABEPP010000002.1"/>
</dbReference>
<dbReference type="AlphaFoldDB" id="A0A849I7X4"/>
<dbReference type="Proteomes" id="UP000564885">
    <property type="component" value="Unassembled WGS sequence"/>
</dbReference>
<accession>A0A849I7X4</accession>
<proteinExistence type="predicted"/>